<feature type="coiled-coil region" evidence="5">
    <location>
        <begin position="222"/>
        <end position="270"/>
    </location>
</feature>
<evidence type="ECO:0000256" key="6">
    <source>
        <dbReference type="SAM" id="MobiDB-lite"/>
    </source>
</evidence>
<dbReference type="GO" id="GO:0005829">
    <property type="term" value="C:cytosol"/>
    <property type="evidence" value="ECO:0007669"/>
    <property type="project" value="UniProtKB-ARBA"/>
</dbReference>
<gene>
    <name evidence="9" type="primary">LOC111111050</name>
</gene>
<dbReference type="PROSITE" id="PS50105">
    <property type="entry name" value="SAM_DOMAIN"/>
    <property type="match status" value="3"/>
</dbReference>
<feature type="region of interest" description="Disordered" evidence="6">
    <location>
        <begin position="364"/>
        <end position="482"/>
    </location>
</feature>
<dbReference type="PANTHER" id="PTHR12587">
    <property type="entry name" value="LAR INTERACTING PROTEIN LIP -RELATED PROTEIN"/>
    <property type="match status" value="1"/>
</dbReference>
<evidence type="ECO:0000313" key="8">
    <source>
        <dbReference type="Proteomes" id="UP000694844"/>
    </source>
</evidence>
<dbReference type="InterPro" id="IPR001660">
    <property type="entry name" value="SAM"/>
</dbReference>
<evidence type="ECO:0000259" key="7">
    <source>
        <dbReference type="PROSITE" id="PS50105"/>
    </source>
</evidence>
<evidence type="ECO:0000256" key="5">
    <source>
        <dbReference type="SAM" id="Coils"/>
    </source>
</evidence>
<evidence type="ECO:0000256" key="3">
    <source>
        <dbReference type="ARBA" id="ARBA00022737"/>
    </source>
</evidence>
<feature type="compositionally biased region" description="Basic residues" evidence="6">
    <location>
        <begin position="130"/>
        <end position="140"/>
    </location>
</feature>
<feature type="domain" description="SAM" evidence="7">
    <location>
        <begin position="594"/>
        <end position="658"/>
    </location>
</feature>
<dbReference type="SMART" id="SM00454">
    <property type="entry name" value="SAM"/>
    <property type="match status" value="3"/>
</dbReference>
<dbReference type="InterPro" id="IPR037618">
    <property type="entry name" value="LIPB1/2_SAM_2nd"/>
</dbReference>
<dbReference type="GO" id="GO:0048786">
    <property type="term" value="C:presynaptic active zone"/>
    <property type="evidence" value="ECO:0007669"/>
    <property type="project" value="TreeGrafter"/>
</dbReference>
<reference evidence="8" key="1">
    <citation type="submission" date="2024-06" db="UniProtKB">
        <authorList>
            <consortium name="RefSeq"/>
        </authorList>
    </citation>
    <scope>NUCLEOTIDE SEQUENCE [LARGE SCALE GENOMIC DNA]</scope>
</reference>
<feature type="compositionally biased region" description="Basic and acidic residues" evidence="6">
    <location>
        <begin position="89"/>
        <end position="99"/>
    </location>
</feature>
<dbReference type="Proteomes" id="UP000694844">
    <property type="component" value="Chromosome 1"/>
</dbReference>
<proteinExistence type="inferred from homology"/>
<evidence type="ECO:0000256" key="2">
    <source>
        <dbReference type="ARBA" id="ARBA00022553"/>
    </source>
</evidence>
<feature type="compositionally biased region" description="Low complexity" evidence="6">
    <location>
        <begin position="370"/>
        <end position="381"/>
    </location>
</feature>
<dbReference type="SUPFAM" id="SSF47769">
    <property type="entry name" value="SAM/Pointed domain"/>
    <property type="match status" value="3"/>
</dbReference>
<dbReference type="InterPro" id="IPR037619">
    <property type="entry name" value="LIPB1/2_SAM_3rd"/>
</dbReference>
<dbReference type="InterPro" id="IPR058914">
    <property type="entry name" value="LIPB1/2_CC"/>
</dbReference>
<dbReference type="InterPro" id="IPR013761">
    <property type="entry name" value="SAM/pointed_sf"/>
</dbReference>
<dbReference type="InterPro" id="IPR029515">
    <property type="entry name" value="Liprin"/>
</dbReference>
<evidence type="ECO:0000256" key="1">
    <source>
        <dbReference type="ARBA" id="ARBA00007547"/>
    </source>
</evidence>
<accession>A0A8B8BJH4</accession>
<evidence type="ECO:0000313" key="9">
    <source>
        <dbReference type="RefSeq" id="XP_022303502.1"/>
    </source>
</evidence>
<feature type="coiled-coil region" evidence="5">
    <location>
        <begin position="297"/>
        <end position="355"/>
    </location>
</feature>
<dbReference type="CDD" id="cd09569">
    <property type="entry name" value="SAM_liprin-beta1_2_repeat3"/>
    <property type="match status" value="1"/>
</dbReference>
<dbReference type="KEGG" id="cvn:111111050"/>
<dbReference type="FunFam" id="1.10.150.50:FF:000007">
    <property type="entry name" value="Liprin-beta-1 isoform 1"/>
    <property type="match status" value="1"/>
</dbReference>
<feature type="domain" description="SAM" evidence="7">
    <location>
        <begin position="757"/>
        <end position="788"/>
    </location>
</feature>
<feature type="region of interest" description="Disordered" evidence="6">
    <location>
        <begin position="1"/>
        <end position="31"/>
    </location>
</feature>
<comment type="similarity">
    <text evidence="1">Belongs to the liprin family. Liprin-beta subfamily.</text>
</comment>
<dbReference type="RefSeq" id="XP_022303502.1">
    <property type="nucleotide sequence ID" value="XM_022447794.1"/>
</dbReference>
<keyword evidence="3" id="KW-0677">Repeat</keyword>
<dbReference type="Pfam" id="PF26022">
    <property type="entry name" value="CC_Liprin_beta"/>
    <property type="match status" value="1"/>
</dbReference>
<evidence type="ECO:0000256" key="4">
    <source>
        <dbReference type="ARBA" id="ARBA00023054"/>
    </source>
</evidence>
<dbReference type="CDD" id="cd09563">
    <property type="entry name" value="SAM_liprin-beta1_2_repeat1"/>
    <property type="match status" value="1"/>
</dbReference>
<feature type="compositionally biased region" description="Basic and acidic residues" evidence="6">
    <location>
        <begin position="141"/>
        <end position="173"/>
    </location>
</feature>
<dbReference type="Gene3D" id="1.10.150.50">
    <property type="entry name" value="Transcription Factor, Ets-1"/>
    <property type="match status" value="3"/>
</dbReference>
<dbReference type="AlphaFoldDB" id="A0A8B8BJH4"/>
<keyword evidence="8" id="KW-1185">Reference proteome</keyword>
<dbReference type="Pfam" id="PF00536">
    <property type="entry name" value="SAM_1"/>
    <property type="match status" value="2"/>
</dbReference>
<dbReference type="CDD" id="cd09566">
    <property type="entry name" value="SAM_liprin-beta1_2_repeat2"/>
    <property type="match status" value="1"/>
</dbReference>
<dbReference type="GeneID" id="111111050"/>
<dbReference type="GO" id="GO:0007528">
    <property type="term" value="P:neuromuscular junction development"/>
    <property type="evidence" value="ECO:0007669"/>
    <property type="project" value="TreeGrafter"/>
</dbReference>
<keyword evidence="2" id="KW-0597">Phosphoprotein</keyword>
<feature type="compositionally biased region" description="Polar residues" evidence="6">
    <location>
        <begin position="418"/>
        <end position="455"/>
    </location>
</feature>
<keyword evidence="4 5" id="KW-0175">Coiled coil</keyword>
<feature type="compositionally biased region" description="Basic and acidic residues" evidence="6">
    <location>
        <begin position="383"/>
        <end position="396"/>
    </location>
</feature>
<sequence>MNSKSLWNARSEDKDQSNMEYSDPSIGCADSRRVLTNQSSGFYGLMPPSRSWHQNLSTSDHSEFRMDASGFDSHRRLSHGSRTALFSGHDSHLRLRDPKTTSASSSPEKSPGMESDDSLSSASSSGQRHAAYRKRSLRHRRSEDRDLGKLLANREEETESVQRSHLGGDDGRSSGRVGLRNGHRPASVCGYNVLWENRVQELVELLTRTSLETHKLDLMAEISSLKIKLASADKDRRDLDDRLRLSQRHAKELESRLAVKDAEINELRQRLLKNGTIPATDSSGDSSVCSLEKSVDREKTLDRLKRKQHEVEKLKKAVEALMFTNQEKDKRIDELRRLLKRYKKIEEMVVQAQGRKVLEEMILNAEDDTSSTSSTTPSLSDNMARDQQSEEGRERPYPNPSATSTPVHSMPENGIGTGNPSVLSGSSRRALQRSNSAEDLTPTNQKKKSSINNNEPEGYTNGGSTLSFGTFPGEGSEVRRSRGFPALGKALLRVKTGKRSTSAPNLANTEVVTDDEDGLQHVGTTRPPDVKKKKGIRGLFGKLKRSGSQDFHERERDQFKRGGVRATATARLGWSRDVRSNDLYNNSEMPFSRWDCERVCLWLNDLGLNMYLMDCRRWVKNGDQLLRATQHEIEKELGVKHPLHRKKLQLALQQISSSGKVKKLDLDHHWVTRWLDDIGLPQYKDNFYDGRVDGHMLHYLTVEDLLSLKVTNELHHISIKRGIQVLHAHGFNPQCLRRRPSPDEGQLQNIPADVSLWTNHRVMEWLRTIDLSEYAPNLRGSGVHGALIVLEPRFNAELFAQILSIPQNKTLLRRHLSTHVVALIGNDTQHKKREAESTPGYVPLLPSAKVKSKKFGIFGHKRNKSDADLEDFICPDFTRRQNGVHSKERDEKAAKEIGAYSKEINTLTDMLARDKFLDNVPTSNV</sequence>
<dbReference type="InterPro" id="IPR037617">
    <property type="entry name" value="LIPB1/2_SAM_1"/>
</dbReference>
<reference evidence="9" key="2">
    <citation type="submission" date="2025-08" db="UniProtKB">
        <authorList>
            <consortium name="RefSeq"/>
        </authorList>
    </citation>
    <scope>IDENTIFICATION</scope>
    <source>
        <tissue evidence="9">Whole sample</tissue>
    </source>
</reference>
<feature type="region of interest" description="Disordered" evidence="6">
    <location>
        <begin position="82"/>
        <end position="183"/>
    </location>
</feature>
<dbReference type="PANTHER" id="PTHR12587:SF14">
    <property type="entry name" value="AT31531P"/>
    <property type="match status" value="1"/>
</dbReference>
<organism evidence="8 9">
    <name type="scientific">Crassostrea virginica</name>
    <name type="common">Eastern oyster</name>
    <dbReference type="NCBI Taxonomy" id="6565"/>
    <lineage>
        <taxon>Eukaryota</taxon>
        <taxon>Metazoa</taxon>
        <taxon>Spiralia</taxon>
        <taxon>Lophotrochozoa</taxon>
        <taxon>Mollusca</taxon>
        <taxon>Bivalvia</taxon>
        <taxon>Autobranchia</taxon>
        <taxon>Pteriomorphia</taxon>
        <taxon>Ostreida</taxon>
        <taxon>Ostreoidea</taxon>
        <taxon>Ostreidae</taxon>
        <taxon>Crassostrea</taxon>
    </lineage>
</organism>
<feature type="domain" description="SAM" evidence="7">
    <location>
        <begin position="671"/>
        <end position="729"/>
    </location>
</feature>
<dbReference type="Pfam" id="PF07647">
    <property type="entry name" value="SAM_2"/>
    <property type="match status" value="1"/>
</dbReference>
<protein>
    <submittedName>
        <fullName evidence="9">Liprin-beta-1-like isoform X1</fullName>
    </submittedName>
</protein>
<dbReference type="OrthoDB" id="6516566at2759"/>
<dbReference type="FunFam" id="1.10.150.50:FF:000005">
    <property type="entry name" value="Liprin-beta-1 isoform 1"/>
    <property type="match status" value="1"/>
</dbReference>
<name>A0A8B8BJH4_CRAVI</name>